<name>A0ABP9BIJ9_9GAMM</name>
<dbReference type="PROSITE" id="PS51257">
    <property type="entry name" value="PROKAR_LIPOPROTEIN"/>
    <property type="match status" value="1"/>
</dbReference>
<accession>A0ABP9BIJ9</accession>
<protein>
    <submittedName>
        <fullName evidence="2">Lectin</fullName>
    </submittedName>
</protein>
<dbReference type="EMBL" id="BAABJE010000010">
    <property type="protein sequence ID" value="GAA4796127.1"/>
    <property type="molecule type" value="Genomic_DNA"/>
</dbReference>
<organism evidence="2 3">
    <name type="scientific">Lysobacter hankyongensis</name>
    <dbReference type="NCBI Taxonomy" id="1176535"/>
    <lineage>
        <taxon>Bacteria</taxon>
        <taxon>Pseudomonadati</taxon>
        <taxon>Pseudomonadota</taxon>
        <taxon>Gammaproteobacteria</taxon>
        <taxon>Lysobacterales</taxon>
        <taxon>Lysobacteraceae</taxon>
        <taxon>Lysobacter</taxon>
    </lineage>
</organism>
<keyword evidence="3" id="KW-1185">Reference proteome</keyword>
<evidence type="ECO:0000313" key="3">
    <source>
        <dbReference type="Proteomes" id="UP001499959"/>
    </source>
</evidence>
<evidence type="ECO:0000256" key="1">
    <source>
        <dbReference type="SAM" id="SignalP"/>
    </source>
</evidence>
<gene>
    <name evidence="2" type="ORF">GCM10023307_22520</name>
</gene>
<feature type="signal peptide" evidence="1">
    <location>
        <begin position="1"/>
        <end position="19"/>
    </location>
</feature>
<feature type="chain" id="PRO_5045707702" evidence="1">
    <location>
        <begin position="20"/>
        <end position="207"/>
    </location>
</feature>
<dbReference type="RefSeq" id="WP_345303419.1">
    <property type="nucleotide sequence ID" value="NZ_BAABJE010000010.1"/>
</dbReference>
<dbReference type="Proteomes" id="UP001499959">
    <property type="component" value="Unassembled WGS sequence"/>
</dbReference>
<keyword evidence="1" id="KW-0732">Signal</keyword>
<reference evidence="3" key="1">
    <citation type="journal article" date="2019" name="Int. J. Syst. Evol. Microbiol.">
        <title>The Global Catalogue of Microorganisms (GCM) 10K type strain sequencing project: providing services to taxonomists for standard genome sequencing and annotation.</title>
        <authorList>
            <consortium name="The Broad Institute Genomics Platform"/>
            <consortium name="The Broad Institute Genome Sequencing Center for Infectious Disease"/>
            <person name="Wu L."/>
            <person name="Ma J."/>
        </authorList>
    </citation>
    <scope>NUCLEOTIDE SEQUENCE [LARGE SCALE GENOMIC DNA]</scope>
    <source>
        <strain evidence="3">JCM 18204</strain>
    </source>
</reference>
<proteinExistence type="predicted"/>
<sequence length="207" mass="20897">MRTPILIPALIAAALVALAGCRDEAPATPATTPAVDAPPAVATDAPPAVDAVPGIRPAAGTITFAGFGPAPFGADEEAVRMAWGKALEGAPDDAGGCYFLAPAPRGAPPFPFAFMFEGGKFARIDVRSDAILAPGGGKVGMSADDIARLYPAMQSTPHKYVEGARTLRTQDAAGGPAALVFETDAGGAIVAWRIGVPPQIDYVEGCG</sequence>
<comment type="caution">
    <text evidence="2">The sequence shown here is derived from an EMBL/GenBank/DDBJ whole genome shotgun (WGS) entry which is preliminary data.</text>
</comment>
<evidence type="ECO:0000313" key="2">
    <source>
        <dbReference type="EMBL" id="GAA4796127.1"/>
    </source>
</evidence>